<keyword evidence="5" id="KW-1185">Reference proteome</keyword>
<reference evidence="4" key="6">
    <citation type="journal article" date="2002" name="Arch. Microbiol.">
        <title>New genes involved in chromate resistance in Ralstonia metallidurans strain CH34.</title>
        <authorList>
            <person name="Juhnke S."/>
            <person name="Peitzsch N."/>
            <person name="Hubener N."/>
            <person name="Grosse C."/>
            <person name="Nies D.H."/>
        </authorList>
    </citation>
    <scope>NUCLEOTIDE SEQUENCE</scope>
    <source>
        <strain evidence="4">CH34</strain>
    </source>
</reference>
<reference evidence="4" key="2">
    <citation type="journal article" date="1996" name="Mol. Gen. Genet.">
        <title>Identification of a partition and replication region in the Alcaligenes eutrophus megaplasmid pMOL28.</title>
        <authorList>
            <person name="Taghavi S."/>
            <person name="Provoost A."/>
            <person name="Mergeay M."/>
            <person name="van der Lelie D."/>
        </authorList>
    </citation>
    <scope>NUCLEOTIDE SEQUENCE</scope>
    <source>
        <strain evidence="4">CH34</strain>
    </source>
</reference>
<feature type="region of interest" description="Disordered" evidence="1">
    <location>
        <begin position="136"/>
        <end position="168"/>
    </location>
</feature>
<name>Q5NUY6_CUPMC</name>
<evidence type="ECO:0000313" key="5">
    <source>
        <dbReference type="Proteomes" id="UP000002429"/>
    </source>
</evidence>
<dbReference type="EMBL" id="CP000355">
    <property type="protein sequence ID" value="ABF13176.1"/>
    <property type="molecule type" value="Genomic_DNA"/>
</dbReference>
<dbReference type="HOGENOM" id="CLU_049856_0_0_4"/>
<reference evidence="4" key="7">
    <citation type="submission" date="2004-10" db="EMBL/GenBank/DDBJ databases">
        <title>Sequence and features of the Ralstonia metallidurans CH34 heavy metal plasmids pMOL28 and pMOL30.</title>
        <authorList>
            <person name="van der Lelie D."/>
            <person name="Monchy S."/>
            <person name="Taghavi S."/>
            <person name="McCorkle S."/>
            <person name="Dunn J."/>
            <person name="Benotmane M."/>
            <person name="Vallaeys T."/>
            <person name="Lapidus A."/>
            <person name="Mergeay M."/>
        </authorList>
    </citation>
    <scope>NUCLEOTIDE SEQUENCE</scope>
    <source>
        <strain evidence="4">CH34</strain>
        <plasmid evidence="4">pMOL28</plasmid>
    </source>
</reference>
<evidence type="ECO:0000256" key="1">
    <source>
        <dbReference type="SAM" id="MobiDB-lite"/>
    </source>
</evidence>
<sequence>MTFAQRSVAGEDVARPQKHLNQTDALIAPAPKRLKRKTIEAVERATRIVGIGRSARSALAALARTANNDDPTGKIFKHRETLCAETGMSPATWYRAQRELLDLGLITVDVQVRKRFGRFAGAYIYLTEKATEMLGLSSRKEEETTGTGEDDTAQLGEPAVPPPSSMAQPSLKTRVLFTEDRVPYSFQKRQQDRLPQDLTRLRGLGLDVNLIFWLMRKAKEQGHFLSDVVSATWESLAKARVPKAYLLALLTARTDFSAVCKAKALKEDKARIQVQDRDFVRSILAGAARQCFVDEKGNHFEVESDGSSVLVTEVQSAVTSRLVGTSLAEFARRLHAGAYQKAEVYAAPQRASGRLEKRGKEAASTLSALRAMLRDRRSANAANTTNNAHAMA</sequence>
<dbReference type="Pfam" id="PF03428">
    <property type="entry name" value="RP-C"/>
    <property type="match status" value="1"/>
</dbReference>
<reference evidence="4" key="5">
    <citation type="journal article" date="2000" name="J. Bacteriol.">
        <title>Regulation of the cnr cobalt and nickel resistance determinant of Ralstonia eutropha (Alcaligenes eutrophus) CH34.</title>
        <authorList>
            <person name="Tibazarwa C."/>
            <person name="Wuertz S."/>
            <person name="Mergeay M."/>
            <person name="Wyns L."/>
            <person name="van Der Lelie D."/>
        </authorList>
    </citation>
    <scope>NUCLEOTIDE SEQUENCE</scope>
    <source>
        <strain evidence="4">CH34</strain>
    </source>
</reference>
<evidence type="ECO:0000259" key="2">
    <source>
        <dbReference type="Pfam" id="PF03428"/>
    </source>
</evidence>
<reference evidence="3" key="10">
    <citation type="submission" date="2010-02" db="EMBL/GenBank/DDBJ databases">
        <authorList>
            <person name="Janssen P.J."/>
            <person name="Van Houdt R."/>
            <person name="Moors H."/>
            <person name="Monsieurs P."/>
            <person name="Morin N."/>
            <person name="Benotmane R."/>
            <person name="Lapidus A."/>
            <person name="McCorkle S."/>
            <person name="Monchy S."/>
            <person name="Taghavi S."/>
            <person name="van der Lelie N."/>
            <person name="Dunn J."/>
            <person name="Leys N."/>
            <person name="Mergeay M."/>
        </authorList>
    </citation>
    <scope>NUCLEOTIDE SEQUENCE</scope>
    <source>
        <strain evidence="3">CH34</strain>
        <plasmid evidence="3">pMOL28</plasmid>
    </source>
</reference>
<geneLocation type="plasmid" evidence="3 5">
    <name>pMOL28</name>
</geneLocation>
<proteinExistence type="predicted"/>
<reference evidence="4" key="3">
    <citation type="journal article" date="1997" name="Plasmid">
        <title>Genetic and physical maps of the Alcaligenes eutrophus CH34 megaplasmid pMOL28 and its derivative pMOL50 obtained after temperature-induced mutagenesis and mortality.</title>
        <authorList>
            <person name="Taghavi S."/>
            <person name="Mergeay M."/>
            <person name="van der Lelie D."/>
        </authorList>
    </citation>
    <scope>NUCLEOTIDE SEQUENCE</scope>
    <source>
        <strain evidence="4">CH34</strain>
    </source>
</reference>
<feature type="domain" description="Plasmid replication protein C N-terminal" evidence="2">
    <location>
        <begin position="31"/>
        <end position="118"/>
    </location>
</feature>
<dbReference type="KEGG" id="rme:Rmet_6317"/>
<dbReference type="Proteomes" id="UP000002429">
    <property type="component" value="Plasmid pMOL28"/>
</dbReference>
<keyword evidence="3" id="KW-0614">Plasmid</keyword>
<accession>Q5NUY6</accession>
<dbReference type="RefSeq" id="WP_008649479.1">
    <property type="nucleotide sequence ID" value="NC_006525.1"/>
</dbReference>
<reference evidence="4" key="4">
    <citation type="journal article" date="2000" name="J. Bacteriol.">
        <title>Regulation of the cnr cobalt and nickel resistance determinant from Ralstonia sp. strain CH34.</title>
        <authorList>
            <person name="Grass G."/>
            <person name="Grosse C."/>
            <person name="Nies D.H."/>
        </authorList>
    </citation>
    <scope>NUCLEOTIDE SEQUENCE</scope>
    <source>
        <strain evidence="4">CH34</strain>
    </source>
</reference>
<gene>
    <name evidence="3" type="primary">repA</name>
    <name evidence="4" type="synonym">repA28</name>
    <name evidence="3" type="ordered locus">Rmet_6317</name>
    <name evidence="4" type="ORF">RMe0001</name>
</gene>
<dbReference type="GeneID" id="92822985"/>
<evidence type="ECO:0000313" key="4">
    <source>
        <dbReference type="EMBL" id="CAI30147.1"/>
    </source>
</evidence>
<reference evidence="3" key="8">
    <citation type="submission" date="2006-04" db="EMBL/GenBank/DDBJ databases">
        <title>Complete sequence of the chromosome of Ralstonia metallidurans CH34.</title>
        <authorList>
            <consortium name="US DOE Joint Genome Institute"/>
            <person name="Copeland A."/>
            <person name="Lucas S."/>
            <person name="Lapidus A."/>
            <person name="Barry K."/>
            <person name="Detter J.C."/>
            <person name="Glavina del Rio T."/>
            <person name="Hammon N."/>
            <person name="Israni S."/>
            <person name="Dalin E."/>
            <person name="Tice H."/>
            <person name="Martinez M."/>
            <person name="Goltsman E."/>
            <person name="Pitluck S."/>
            <person name="Schmutz J."/>
            <person name="Larimer F."/>
            <person name="Land M."/>
            <person name="Hauser L."/>
            <person name="Kyrpides N."/>
            <person name="Kim E."/>
            <person name="Mergeay M."/>
            <person name="Benotmane M.A."/>
            <person name="Vallaeys T."/>
            <person name="Michaux A."/>
            <person name="Monchy S."/>
            <person name="Dunn J."/>
            <person name="McCorkle S."/>
            <person name="Taghavi S."/>
            <person name="van der Lelie D."/>
            <person name="Richardson P."/>
        </authorList>
    </citation>
    <scope>NUCLEOTIDE SEQUENCE</scope>
    <source>
        <strain evidence="3">CH34</strain>
        <plasmid evidence="3">pMOL28</plasmid>
    </source>
</reference>
<protein>
    <submittedName>
        <fullName evidence="4">Hypothetical replication protein</fullName>
    </submittedName>
    <submittedName>
        <fullName evidence="3">RepA replication protein</fullName>
    </submittedName>
</protein>
<dbReference type="InterPro" id="IPR005090">
    <property type="entry name" value="RepC_N"/>
</dbReference>
<reference evidence="5" key="9">
    <citation type="journal article" date="2010" name="PLoS ONE">
        <title>The complete genome sequence of Cupriavidus metallidurans strain CH34, a master survivalist in harsh and anthropogenic environments.</title>
        <authorList>
            <person name="Janssen P.J."/>
            <person name="Van Houdt R."/>
            <person name="Moors H."/>
            <person name="Monsieurs P."/>
            <person name="Morin N."/>
            <person name="Michaux A."/>
            <person name="Benotmane M.A."/>
            <person name="Leys N."/>
            <person name="Vallaeys T."/>
            <person name="Lapidus A."/>
            <person name="Monchy S."/>
            <person name="Medigue C."/>
            <person name="Taghavi S."/>
            <person name="McCorkle S."/>
            <person name="Dunn J."/>
            <person name="van der Lelie D."/>
            <person name="Mergeay M."/>
        </authorList>
    </citation>
    <scope>NUCLEOTIDE SEQUENCE [LARGE SCALE GENOMIC DNA]</scope>
    <source>
        <strain evidence="5">ATCC 43123 / DSM 2839 / NBRC 102507 / CH34</strain>
        <plasmid evidence="5">Plasmid pMOL28</plasmid>
    </source>
</reference>
<reference evidence="4" key="1">
    <citation type="journal article" date="1993" name="J. Bacteriol.">
        <title>Characterization of the inducible nickel and cobalt resistance determinant cnr from pMOL28 of Alcaligenes eutrophus CH34.</title>
        <authorList>
            <person name="Liesegang H."/>
            <person name="Lemke K."/>
            <person name="Siddiqui R.A."/>
            <person name="Schlegel H.G."/>
        </authorList>
    </citation>
    <scope>NUCLEOTIDE SEQUENCE</scope>
    <source>
        <strain evidence="4">CH34</strain>
    </source>
</reference>
<organism evidence="3 5">
    <name type="scientific">Cupriavidus metallidurans (strain ATCC 43123 / DSM 2839 / NBRC 102507 / CH34)</name>
    <name type="common">Ralstonia metallidurans</name>
    <dbReference type="NCBI Taxonomy" id="266264"/>
    <lineage>
        <taxon>Bacteria</taxon>
        <taxon>Pseudomonadati</taxon>
        <taxon>Pseudomonadota</taxon>
        <taxon>Betaproteobacteria</taxon>
        <taxon>Burkholderiales</taxon>
        <taxon>Burkholderiaceae</taxon>
        <taxon>Cupriavidus</taxon>
    </lineage>
</organism>
<evidence type="ECO:0000313" key="3">
    <source>
        <dbReference type="EMBL" id="ABF13176.1"/>
    </source>
</evidence>
<dbReference type="EMBL" id="X90708">
    <property type="protein sequence ID" value="CAI30147.1"/>
    <property type="molecule type" value="Genomic_DNA"/>
</dbReference>
<dbReference type="AlphaFoldDB" id="Q5NUY6"/>